<dbReference type="Gene3D" id="3.40.190.150">
    <property type="entry name" value="Bordetella uptake gene, domain 1"/>
    <property type="match status" value="1"/>
</dbReference>
<dbReference type="OrthoDB" id="8835413at2"/>
<name>A0A0C4YNJ2_9BURK</name>
<dbReference type="InterPro" id="IPR005064">
    <property type="entry name" value="BUG"/>
</dbReference>
<reference evidence="2 3" key="1">
    <citation type="journal article" date="2015" name="Genome Announc.">
        <title>Complete Genome Sequence of Cupriavidus basilensis 4G11, Isolated from the Oak Ridge Field Research Center Site.</title>
        <authorList>
            <person name="Ray J."/>
            <person name="Waters R.J."/>
            <person name="Skerker J.M."/>
            <person name="Kuehl J.V."/>
            <person name="Price M.N."/>
            <person name="Huang J."/>
            <person name="Chakraborty R."/>
            <person name="Arkin A.P."/>
            <person name="Deutschbauer A."/>
        </authorList>
    </citation>
    <scope>NUCLEOTIDE SEQUENCE [LARGE SCALE GENOMIC DNA]</scope>
    <source>
        <strain evidence="2">4G11</strain>
    </source>
</reference>
<gene>
    <name evidence="2" type="ORF">RR42_s0533</name>
</gene>
<evidence type="ECO:0000256" key="1">
    <source>
        <dbReference type="ARBA" id="ARBA00006987"/>
    </source>
</evidence>
<dbReference type="PANTHER" id="PTHR42928:SF5">
    <property type="entry name" value="BLR1237 PROTEIN"/>
    <property type="match status" value="1"/>
</dbReference>
<dbReference type="EMBL" id="CP010537">
    <property type="protein sequence ID" value="AJG22126.1"/>
    <property type="molecule type" value="Genomic_DNA"/>
</dbReference>
<dbReference type="AlphaFoldDB" id="A0A0C4YNJ2"/>
<evidence type="ECO:0000313" key="3">
    <source>
        <dbReference type="Proteomes" id="UP000031843"/>
    </source>
</evidence>
<accession>A0A0C4YNJ2</accession>
<dbReference type="STRING" id="68895.RR42_s0533"/>
<comment type="similarity">
    <text evidence="1">Belongs to the UPF0065 (bug) family.</text>
</comment>
<keyword evidence="3" id="KW-1185">Reference proteome</keyword>
<protein>
    <submittedName>
        <fullName evidence="2">Tricarboxylate transport protein TctC</fullName>
    </submittedName>
</protein>
<dbReference type="RefSeq" id="WP_052494885.1">
    <property type="nucleotide sequence ID" value="NZ_CP010537.1"/>
</dbReference>
<dbReference type="Pfam" id="PF03401">
    <property type="entry name" value="TctC"/>
    <property type="match status" value="1"/>
</dbReference>
<dbReference type="KEGG" id="cbw:RR42_s0533"/>
<proteinExistence type="inferred from homology"/>
<sequence>MRFLIQFLQRLKALPEVPTVAESGLPNYDVTLRYGLIGPKGMPADVVKRLNTEVNRILAMPETATKFSTDGAAPAGGTPQQFGGLISREVTAWTGIVTKLGVKPD</sequence>
<dbReference type="InterPro" id="IPR042100">
    <property type="entry name" value="Bug_dom1"/>
</dbReference>
<dbReference type="PANTHER" id="PTHR42928">
    <property type="entry name" value="TRICARBOXYLATE-BINDING PROTEIN"/>
    <property type="match status" value="1"/>
</dbReference>
<evidence type="ECO:0000313" key="2">
    <source>
        <dbReference type="EMBL" id="AJG22126.1"/>
    </source>
</evidence>
<dbReference type="Proteomes" id="UP000031843">
    <property type="component" value="Chromosome secondary"/>
</dbReference>
<organism evidence="2 3">
    <name type="scientific">Cupriavidus basilensis</name>
    <dbReference type="NCBI Taxonomy" id="68895"/>
    <lineage>
        <taxon>Bacteria</taxon>
        <taxon>Pseudomonadati</taxon>
        <taxon>Pseudomonadota</taxon>
        <taxon>Betaproteobacteria</taxon>
        <taxon>Burkholderiales</taxon>
        <taxon>Burkholderiaceae</taxon>
        <taxon>Cupriavidus</taxon>
    </lineage>
</organism>